<reference evidence="3 4" key="1">
    <citation type="submission" date="2020-07" db="EMBL/GenBank/DDBJ databases">
        <title>Sequencing the genomes of 1000 actinobacteria strains.</title>
        <authorList>
            <person name="Klenk H.-P."/>
        </authorList>
    </citation>
    <scope>NUCLEOTIDE SEQUENCE [LARGE SCALE GENOMIC DNA]</scope>
    <source>
        <strain evidence="3 4">DSM 45763</strain>
    </source>
</reference>
<evidence type="ECO:0000313" key="4">
    <source>
        <dbReference type="Proteomes" id="UP000576393"/>
    </source>
</evidence>
<dbReference type="InterPro" id="IPR050966">
    <property type="entry name" value="Glutamyl_endopeptidase"/>
</dbReference>
<sequence>MTSSLPLLAGAALVAGLVGGPAARPVTDAAPPGTGRADPAAAAHRTHPADATGANGANGVPGAAGPVAPVAADVADVVEHAAADDSPGHRRVLDYWTPQRMAAAVPIGVLGKVTGLLGGRRAAAGDDRPAAPAVKGLPAALAAGGDRRAVSAHGRPAAATERLAAPAAGNRRAAPVTGARWVTGGSVAQTTGRVFLTVGGVDYVCSAGSVRSANRDLVVTAGHCVKDGAGAWADNWVFVPGYDRGRQPYGQFTARRMFVAGPWARGADDSYDVGMVALNTRNGRHLGDVVGAQEIAFGTPRGRPAHGFGFPADAPYDGERLVYCAGPVHDDPHEQTADQGMRCDMTAGSSGGPWLTGFDAVTGRGTITSVSSFKYSDDHGTMYGPYFGSTIRDLHTVAERS</sequence>
<dbReference type="InterPro" id="IPR043504">
    <property type="entry name" value="Peptidase_S1_PA_chymotrypsin"/>
</dbReference>
<feature type="region of interest" description="Disordered" evidence="2">
    <location>
        <begin position="22"/>
        <end position="62"/>
    </location>
</feature>
<gene>
    <name evidence="3" type="ORF">HDA43_001513</name>
</gene>
<proteinExistence type="predicted"/>
<dbReference type="PROSITE" id="PS00134">
    <property type="entry name" value="TRYPSIN_HIS"/>
    <property type="match status" value="1"/>
</dbReference>
<dbReference type="SUPFAM" id="SSF50494">
    <property type="entry name" value="Trypsin-like serine proteases"/>
    <property type="match status" value="1"/>
</dbReference>
<evidence type="ECO:0000256" key="2">
    <source>
        <dbReference type="SAM" id="MobiDB-lite"/>
    </source>
</evidence>
<evidence type="ECO:0000256" key="1">
    <source>
        <dbReference type="ARBA" id="ARBA00022729"/>
    </source>
</evidence>
<dbReference type="InterPro" id="IPR018114">
    <property type="entry name" value="TRYPSIN_HIS"/>
</dbReference>
<dbReference type="RefSeq" id="WP_246424450.1">
    <property type="nucleotide sequence ID" value="NZ_JACCCO010000001.1"/>
</dbReference>
<dbReference type="GO" id="GO:0004252">
    <property type="term" value="F:serine-type endopeptidase activity"/>
    <property type="evidence" value="ECO:0007669"/>
    <property type="project" value="InterPro"/>
</dbReference>
<dbReference type="Proteomes" id="UP000576393">
    <property type="component" value="Unassembled WGS sequence"/>
</dbReference>
<name>A0A852UWB6_9ACTN</name>
<comment type="caution">
    <text evidence="3">The sequence shown here is derived from an EMBL/GenBank/DDBJ whole genome shotgun (WGS) entry which is preliminary data.</text>
</comment>
<evidence type="ECO:0000313" key="3">
    <source>
        <dbReference type="EMBL" id="NYF39354.1"/>
    </source>
</evidence>
<dbReference type="PANTHER" id="PTHR15462">
    <property type="entry name" value="SERINE PROTEASE"/>
    <property type="match status" value="1"/>
</dbReference>
<dbReference type="AlphaFoldDB" id="A0A852UWB6"/>
<protein>
    <submittedName>
        <fullName evidence="3">V8-like Glu-specific endopeptidase</fullName>
    </submittedName>
</protein>
<dbReference type="InterPro" id="IPR009003">
    <property type="entry name" value="Peptidase_S1_PA"/>
</dbReference>
<keyword evidence="4" id="KW-1185">Reference proteome</keyword>
<dbReference type="EMBL" id="JACCCO010000001">
    <property type="protein sequence ID" value="NYF39354.1"/>
    <property type="molecule type" value="Genomic_DNA"/>
</dbReference>
<keyword evidence="1" id="KW-0732">Signal</keyword>
<dbReference type="GO" id="GO:0006508">
    <property type="term" value="P:proteolysis"/>
    <property type="evidence" value="ECO:0007669"/>
    <property type="project" value="InterPro"/>
</dbReference>
<dbReference type="Gene3D" id="2.40.10.10">
    <property type="entry name" value="Trypsin-like serine proteases"/>
    <property type="match status" value="2"/>
</dbReference>
<organism evidence="3 4">
    <name type="scientific">Streptosporangium sandarakinum</name>
    <dbReference type="NCBI Taxonomy" id="1260955"/>
    <lineage>
        <taxon>Bacteria</taxon>
        <taxon>Bacillati</taxon>
        <taxon>Actinomycetota</taxon>
        <taxon>Actinomycetes</taxon>
        <taxon>Streptosporangiales</taxon>
        <taxon>Streptosporangiaceae</taxon>
        <taxon>Streptosporangium</taxon>
    </lineage>
</organism>
<accession>A0A852UWB6</accession>